<proteinExistence type="predicted"/>
<dbReference type="RefSeq" id="WP_343066419.1">
    <property type="nucleotide sequence ID" value="NZ_JACIFO010000002.1"/>
</dbReference>
<evidence type="ECO:0000313" key="4">
    <source>
        <dbReference type="Proteomes" id="UP000553034"/>
    </source>
</evidence>
<dbReference type="PANTHER" id="PTHR30160">
    <property type="entry name" value="TETRAACYLDISACCHARIDE 4'-KINASE-RELATED"/>
    <property type="match status" value="1"/>
</dbReference>
<dbReference type="InterPro" id="IPR002201">
    <property type="entry name" value="Glyco_trans_9"/>
</dbReference>
<keyword evidence="4" id="KW-1185">Reference proteome</keyword>
<reference evidence="3 4" key="1">
    <citation type="submission" date="2020-08" db="EMBL/GenBank/DDBJ databases">
        <title>Genomic Encyclopedia of Type Strains, Phase IV (KMG-IV): sequencing the most valuable type-strain genomes for metagenomic binning, comparative biology and taxonomic classification.</title>
        <authorList>
            <person name="Goeker M."/>
        </authorList>
    </citation>
    <scope>NUCLEOTIDE SEQUENCE [LARGE SCALE GENOMIC DNA]</scope>
    <source>
        <strain evidence="3 4">DSM 29568</strain>
    </source>
</reference>
<evidence type="ECO:0000313" key="3">
    <source>
        <dbReference type="EMBL" id="MBB4118403.1"/>
    </source>
</evidence>
<gene>
    <name evidence="3" type="ORF">GGR32_000677</name>
</gene>
<dbReference type="GO" id="GO:0005829">
    <property type="term" value="C:cytosol"/>
    <property type="evidence" value="ECO:0007669"/>
    <property type="project" value="TreeGrafter"/>
</dbReference>
<keyword evidence="2 3" id="KW-0808">Transferase</keyword>
<dbReference type="CDD" id="cd03789">
    <property type="entry name" value="GT9_LPS_heptosyltransferase"/>
    <property type="match status" value="1"/>
</dbReference>
<dbReference type="SUPFAM" id="SSF53756">
    <property type="entry name" value="UDP-Glycosyltransferase/glycogen phosphorylase"/>
    <property type="match status" value="1"/>
</dbReference>
<dbReference type="PANTHER" id="PTHR30160:SF22">
    <property type="entry name" value="LIPOPOLYSACCHARIDE CORE BIOSYNTHESIS PROTEIN"/>
    <property type="match status" value="1"/>
</dbReference>
<keyword evidence="1" id="KW-0328">Glycosyltransferase</keyword>
<sequence>MSKKESLLVFRLSALGDVAMCVPVIRLLLAQYPFVEITFVTRPFFAPLFKDIPRVNIIAADVKDKHKGILGLWKLSKELQALPVTKVADLHNVLRTKIVSSFMQGIPKKHWKTIDKGRKEKKALVRAENKVLKPLKTTHERYADVFKQLGFPIDLSVALPKRSYPIPEEILNENINGNTKKWIGFAPFAAHTSKMYPLELTEKTLALLQQENNYIVLLFGGGKQEVEQLSALSKKYSNVYSVAGKMSFTAELQLIANLDVMLSMDSGNGHLAAAYQVPVVTLWGATHPYAGFAPFLQPASQQLVPDLEKYPLLPTSIYGNKAVEGYEEVMYSIAPETVVTTLTEVLS</sequence>
<organism evidence="3 4">
    <name type="scientific">Mesonia hippocampi</name>
    <dbReference type="NCBI Taxonomy" id="1628250"/>
    <lineage>
        <taxon>Bacteria</taxon>
        <taxon>Pseudomonadati</taxon>
        <taxon>Bacteroidota</taxon>
        <taxon>Flavobacteriia</taxon>
        <taxon>Flavobacteriales</taxon>
        <taxon>Flavobacteriaceae</taxon>
        <taxon>Mesonia</taxon>
    </lineage>
</organism>
<dbReference type="GO" id="GO:0008713">
    <property type="term" value="F:ADP-heptose-lipopolysaccharide heptosyltransferase activity"/>
    <property type="evidence" value="ECO:0007669"/>
    <property type="project" value="TreeGrafter"/>
</dbReference>
<accession>A0A840EP80</accession>
<evidence type="ECO:0000256" key="1">
    <source>
        <dbReference type="ARBA" id="ARBA00022676"/>
    </source>
</evidence>
<evidence type="ECO:0000256" key="2">
    <source>
        <dbReference type="ARBA" id="ARBA00022679"/>
    </source>
</evidence>
<dbReference type="GO" id="GO:0009244">
    <property type="term" value="P:lipopolysaccharide core region biosynthetic process"/>
    <property type="evidence" value="ECO:0007669"/>
    <property type="project" value="TreeGrafter"/>
</dbReference>
<dbReference type="Proteomes" id="UP000553034">
    <property type="component" value="Unassembled WGS sequence"/>
</dbReference>
<dbReference type="InterPro" id="IPR051199">
    <property type="entry name" value="LPS_LOS_Heptosyltrfase"/>
</dbReference>
<protein>
    <submittedName>
        <fullName evidence="3">ADP-heptose:LPS heptosyltransferase</fullName>
    </submittedName>
</protein>
<dbReference type="EMBL" id="JACIFO010000002">
    <property type="protein sequence ID" value="MBB4118403.1"/>
    <property type="molecule type" value="Genomic_DNA"/>
</dbReference>
<name>A0A840EP80_9FLAO</name>
<comment type="caution">
    <text evidence="3">The sequence shown here is derived from an EMBL/GenBank/DDBJ whole genome shotgun (WGS) entry which is preliminary data.</text>
</comment>
<dbReference type="Pfam" id="PF01075">
    <property type="entry name" value="Glyco_transf_9"/>
    <property type="match status" value="1"/>
</dbReference>
<dbReference type="Gene3D" id="3.40.50.2000">
    <property type="entry name" value="Glycogen Phosphorylase B"/>
    <property type="match status" value="2"/>
</dbReference>
<dbReference type="AlphaFoldDB" id="A0A840EP80"/>